<feature type="domain" description="PDZ" evidence="6">
    <location>
        <begin position="306"/>
        <end position="389"/>
    </location>
</feature>
<feature type="transmembrane region" description="Helical" evidence="5">
    <location>
        <begin position="225"/>
        <end position="249"/>
    </location>
</feature>
<comment type="caution">
    <text evidence="7">The sequence shown here is derived from an EMBL/GenBank/DDBJ whole genome shotgun (WGS) entry which is preliminary data.</text>
</comment>
<dbReference type="GO" id="GO:0005737">
    <property type="term" value="C:cytoplasm"/>
    <property type="evidence" value="ECO:0007669"/>
    <property type="project" value="TreeGrafter"/>
</dbReference>
<dbReference type="InterPro" id="IPR001193">
    <property type="entry name" value="MBTPS2"/>
</dbReference>
<feature type="transmembrane region" description="Helical" evidence="5">
    <location>
        <begin position="6"/>
        <end position="22"/>
    </location>
</feature>
<dbReference type="RefSeq" id="WP_023843791.1">
    <property type="nucleotide sequence ID" value="NZ_AZAJ01000001.1"/>
</dbReference>
<dbReference type="PANTHER" id="PTHR13325">
    <property type="entry name" value="PROTEASE M50 MEMBRANE-BOUND TRANSCRIPTION FACTOR SITE 2 PROTEASE"/>
    <property type="match status" value="1"/>
</dbReference>
<proteinExistence type="predicted"/>
<dbReference type="InterPro" id="IPR036034">
    <property type="entry name" value="PDZ_sf"/>
</dbReference>
<protein>
    <submittedName>
        <fullName evidence="7">Putative membrane-associated Zn-dependent protease</fullName>
    </submittedName>
</protein>
<dbReference type="GO" id="GO:0004222">
    <property type="term" value="F:metalloendopeptidase activity"/>
    <property type="evidence" value="ECO:0007669"/>
    <property type="project" value="InterPro"/>
</dbReference>
<sequence length="580" mass="63729">MDGIYIAVAILLLYWIVVIALDRKGILEKYNISAYGPVLMIRTTKGLKLLDKLAIPKKAWRIYADIGIRLMFIGMIAMFLFVILSDLAMLASYETNTMPEPGKFNAARNIFLIPGVNEFIPLVWGTIALLVTLVVHEFSHAILCRVEDIRVKSMGILLAVVPIGGFAEPDEEELFGKKEEEELTDENDPYGDRRLGIVIDRKEEEEKKVVKTDEKIATRTQRARILAAGVMANFVVAFLAFALLFGPVLGSLEPLGDTMVMDISEDSPAYSAGIRENMIITQIDDTKISNVNEMLDYLDGLETGTAVTVYAAAERVESSYELEVGNTDIEPEGILIQSIVEGNPAEAAGMEAGTHILYIDGNPIYTYSDFSEVLSESTPGQEISVVVENDEGETTEYAVTLAEHPDYEGRGFLGVRTTSGESVETSLGFSVGEYPAAEYLELLKSVPSMLGGLAGWYIILVLPISGFAGEGFPGFSETLSQFYVPVGWAEPFGIGVFWLANTLLWVGWLNFYVGLFNCLPAVPLDGGHVFRDSLNAFIYKITGNEEKAENVSALITATFAMMILFSFIFMVIGPYLVHGF</sequence>
<evidence type="ECO:0000256" key="3">
    <source>
        <dbReference type="ARBA" id="ARBA00022989"/>
    </source>
</evidence>
<keyword evidence="2 5" id="KW-0812">Transmembrane</keyword>
<dbReference type="SMART" id="SM00228">
    <property type="entry name" value="PDZ"/>
    <property type="match status" value="2"/>
</dbReference>
<dbReference type="AlphaFoldDB" id="W9DMD5"/>
<dbReference type="PRINTS" id="PR01000">
    <property type="entry name" value="SREBPS2PTASE"/>
</dbReference>
<dbReference type="STRING" id="1090322.MettiDRAFT_0052"/>
<dbReference type="Proteomes" id="UP000019483">
    <property type="component" value="Unassembled WGS sequence"/>
</dbReference>
<dbReference type="EMBL" id="AZAJ01000001">
    <property type="protein sequence ID" value="ETA66654.1"/>
    <property type="molecule type" value="Genomic_DNA"/>
</dbReference>
<keyword evidence="7" id="KW-0645">Protease</keyword>
<organism evidence="7 8">
    <name type="scientific">Methanolobus tindarius DSM 2278</name>
    <dbReference type="NCBI Taxonomy" id="1090322"/>
    <lineage>
        <taxon>Archaea</taxon>
        <taxon>Methanobacteriati</taxon>
        <taxon>Methanobacteriota</taxon>
        <taxon>Stenosarchaea group</taxon>
        <taxon>Methanomicrobia</taxon>
        <taxon>Methanosarcinales</taxon>
        <taxon>Methanosarcinaceae</taxon>
        <taxon>Methanolobus</taxon>
    </lineage>
</organism>
<feature type="transmembrane region" description="Helical" evidence="5">
    <location>
        <begin position="551"/>
        <end position="577"/>
    </location>
</feature>
<dbReference type="Pfam" id="PF02163">
    <property type="entry name" value="Peptidase_M50"/>
    <property type="match status" value="1"/>
</dbReference>
<evidence type="ECO:0000256" key="2">
    <source>
        <dbReference type="ARBA" id="ARBA00022692"/>
    </source>
</evidence>
<evidence type="ECO:0000259" key="6">
    <source>
        <dbReference type="PROSITE" id="PS50106"/>
    </source>
</evidence>
<evidence type="ECO:0000313" key="7">
    <source>
        <dbReference type="EMBL" id="ETA66654.1"/>
    </source>
</evidence>
<name>W9DMD5_METTI</name>
<dbReference type="SUPFAM" id="SSF50156">
    <property type="entry name" value="PDZ domain-like"/>
    <property type="match status" value="2"/>
</dbReference>
<feature type="transmembrane region" description="Helical" evidence="5">
    <location>
        <begin position="449"/>
        <end position="470"/>
    </location>
</feature>
<feature type="transmembrane region" description="Helical" evidence="5">
    <location>
        <begin position="66"/>
        <end position="91"/>
    </location>
</feature>
<evidence type="ECO:0000256" key="1">
    <source>
        <dbReference type="ARBA" id="ARBA00004127"/>
    </source>
</evidence>
<dbReference type="GO" id="GO:0031293">
    <property type="term" value="P:membrane protein intracellular domain proteolysis"/>
    <property type="evidence" value="ECO:0007669"/>
    <property type="project" value="TreeGrafter"/>
</dbReference>
<keyword evidence="7" id="KW-0378">Hydrolase</keyword>
<dbReference type="InterPro" id="IPR001478">
    <property type="entry name" value="PDZ"/>
</dbReference>
<dbReference type="InterPro" id="IPR008915">
    <property type="entry name" value="Peptidase_M50"/>
</dbReference>
<dbReference type="GO" id="GO:0016020">
    <property type="term" value="C:membrane"/>
    <property type="evidence" value="ECO:0007669"/>
    <property type="project" value="InterPro"/>
</dbReference>
<keyword evidence="3 5" id="KW-1133">Transmembrane helix</keyword>
<evidence type="ECO:0000256" key="4">
    <source>
        <dbReference type="ARBA" id="ARBA00023136"/>
    </source>
</evidence>
<evidence type="ECO:0000313" key="8">
    <source>
        <dbReference type="Proteomes" id="UP000019483"/>
    </source>
</evidence>
<dbReference type="PROSITE" id="PS50106">
    <property type="entry name" value="PDZ"/>
    <property type="match status" value="1"/>
</dbReference>
<feature type="transmembrane region" description="Helical" evidence="5">
    <location>
        <begin position="482"/>
        <end position="505"/>
    </location>
</feature>
<reference evidence="7 8" key="1">
    <citation type="submission" date="2013-08" db="EMBL/GenBank/DDBJ databases">
        <authorList>
            <consortium name="DOE Joint Genome Institute"/>
            <person name="Eisen J."/>
            <person name="Huntemann M."/>
            <person name="Han J."/>
            <person name="Chen A."/>
            <person name="Kyrpides N."/>
            <person name="Mavromatis K."/>
            <person name="Markowitz V."/>
            <person name="Palaniappan K."/>
            <person name="Ivanova N."/>
            <person name="Schaumberg A."/>
            <person name="Pati A."/>
            <person name="Liolios K."/>
            <person name="Nordberg H.P."/>
            <person name="Cantor M.N."/>
            <person name="Hua S.X."/>
            <person name="Woyke T."/>
        </authorList>
    </citation>
    <scope>NUCLEOTIDE SEQUENCE [LARGE SCALE GENOMIC DNA]</scope>
    <source>
        <strain evidence="7 8">DSM 2278</strain>
    </source>
</reference>
<evidence type="ECO:0000256" key="5">
    <source>
        <dbReference type="SAM" id="Phobius"/>
    </source>
</evidence>
<keyword evidence="8" id="KW-1185">Reference proteome</keyword>
<dbReference type="OrthoDB" id="15212at2157"/>
<comment type="subcellular location">
    <subcellularLocation>
        <location evidence="1">Endomembrane system</location>
        <topology evidence="1">Multi-pass membrane protein</topology>
    </subcellularLocation>
</comment>
<dbReference type="Gene3D" id="2.30.42.10">
    <property type="match status" value="2"/>
</dbReference>
<feature type="transmembrane region" description="Helical" evidence="5">
    <location>
        <begin position="111"/>
        <end position="135"/>
    </location>
</feature>
<dbReference type="GO" id="GO:0012505">
    <property type="term" value="C:endomembrane system"/>
    <property type="evidence" value="ECO:0007669"/>
    <property type="project" value="UniProtKB-SubCell"/>
</dbReference>
<dbReference type="PANTHER" id="PTHR13325:SF3">
    <property type="entry name" value="MEMBRANE-BOUND TRANSCRIPTION FACTOR SITE-2 PROTEASE"/>
    <property type="match status" value="1"/>
</dbReference>
<feature type="transmembrane region" description="Helical" evidence="5">
    <location>
        <begin position="511"/>
        <end position="530"/>
    </location>
</feature>
<accession>W9DMD5</accession>
<gene>
    <name evidence="7" type="ORF">MettiDRAFT_0052</name>
</gene>
<dbReference type="CDD" id="cd06159">
    <property type="entry name" value="S2P-M50_PDZ_Arch"/>
    <property type="match status" value="1"/>
</dbReference>
<keyword evidence="4 5" id="KW-0472">Membrane</keyword>